<organism evidence="1 2">
    <name type="scientific">Flavilitoribacter nigricans (strain ATCC 23147 / DSM 23189 / NBRC 102662 / NCIMB 1420 / SS-2)</name>
    <name type="common">Lewinella nigricans</name>
    <dbReference type="NCBI Taxonomy" id="1122177"/>
    <lineage>
        <taxon>Bacteria</taxon>
        <taxon>Pseudomonadati</taxon>
        <taxon>Bacteroidota</taxon>
        <taxon>Saprospiria</taxon>
        <taxon>Saprospirales</taxon>
        <taxon>Lewinellaceae</taxon>
        <taxon>Flavilitoribacter</taxon>
    </lineage>
</organism>
<dbReference type="OrthoDB" id="1053324at2"/>
<dbReference type="Proteomes" id="UP000223913">
    <property type="component" value="Unassembled WGS sequence"/>
</dbReference>
<evidence type="ECO:0000313" key="2">
    <source>
        <dbReference type="Proteomes" id="UP000223913"/>
    </source>
</evidence>
<proteinExistence type="predicted"/>
<dbReference type="AlphaFoldDB" id="A0A2D0MWQ8"/>
<accession>A0A2D0MWQ8</accession>
<comment type="caution">
    <text evidence="1">The sequence shown here is derived from an EMBL/GenBank/DDBJ whole genome shotgun (WGS) entry which is preliminary data.</text>
</comment>
<dbReference type="EMBL" id="PDUD01000089">
    <property type="protein sequence ID" value="PHN00637.1"/>
    <property type="molecule type" value="Genomic_DNA"/>
</dbReference>
<name>A0A2D0MWQ8_FLAN2</name>
<keyword evidence="2" id="KW-1185">Reference proteome</keyword>
<dbReference type="RefSeq" id="WP_099155959.1">
    <property type="nucleotide sequence ID" value="NZ_PDUD01000089.1"/>
</dbReference>
<gene>
    <name evidence="1" type="ORF">CRP01_41250</name>
</gene>
<reference evidence="1 2" key="1">
    <citation type="submission" date="2017-10" db="EMBL/GenBank/DDBJ databases">
        <title>The draft genome sequence of Lewinella nigricans NBRC 102662.</title>
        <authorList>
            <person name="Wang K."/>
        </authorList>
    </citation>
    <scope>NUCLEOTIDE SEQUENCE [LARGE SCALE GENOMIC DNA]</scope>
    <source>
        <strain evidence="1 2">NBRC 102662</strain>
    </source>
</reference>
<evidence type="ECO:0000313" key="1">
    <source>
        <dbReference type="EMBL" id="PHN00637.1"/>
    </source>
</evidence>
<protein>
    <recommendedName>
        <fullName evidence="3">Baseplate protein J-like domain-containing protein</fullName>
    </recommendedName>
</protein>
<sequence>MINIQDIYNLQIRTLDEVKNLMLESKERISEIYTDILDEVLADAELSGLSSTSKTAVWRLWAFVTAVQIWMHEFLWVKYKAFLDQAATYAQPHTLAWYQRKALEYQHGDTLIVDNGSVIYSPIDPDNRIIIACSVKETTQGIVVLKAAKDDGNGGLTALSEAEKDGFEGYVNRFKDAGVRTQIISQNADVLKLVADVYYSPGISPIDTFKPAFEAAINEFLLNLPFDGVIRKISLIDAMQNVLGFVDIGINEMAVSVAYDITPNFVNVNLSYETVSGFLQVDENFPLDTQINYIANV</sequence>
<evidence type="ECO:0008006" key="3">
    <source>
        <dbReference type="Google" id="ProtNLM"/>
    </source>
</evidence>